<accession>A0A1W1CMV7</accession>
<feature type="coiled-coil region" evidence="1">
    <location>
        <begin position="32"/>
        <end position="136"/>
    </location>
</feature>
<name>A0A1W1CMV7_9ZZZZ</name>
<gene>
    <name evidence="2" type="ORF">MNB_SV-14-1874</name>
</gene>
<organism evidence="2">
    <name type="scientific">hydrothermal vent metagenome</name>
    <dbReference type="NCBI Taxonomy" id="652676"/>
    <lineage>
        <taxon>unclassified sequences</taxon>
        <taxon>metagenomes</taxon>
        <taxon>ecological metagenomes</taxon>
    </lineage>
</organism>
<dbReference type="AlphaFoldDB" id="A0A1W1CMV7"/>
<protein>
    <submittedName>
        <fullName evidence="2">DNA recombination protein RmuC</fullName>
    </submittedName>
</protein>
<proteinExistence type="predicted"/>
<reference evidence="2" key="1">
    <citation type="submission" date="2016-10" db="EMBL/GenBank/DDBJ databases">
        <authorList>
            <person name="de Groot N.N."/>
        </authorList>
    </citation>
    <scope>NUCLEOTIDE SEQUENCE</scope>
</reference>
<evidence type="ECO:0000256" key="1">
    <source>
        <dbReference type="SAM" id="Coils"/>
    </source>
</evidence>
<dbReference type="EMBL" id="FPHN01000217">
    <property type="protein sequence ID" value="SFV66981.1"/>
    <property type="molecule type" value="Genomic_DNA"/>
</dbReference>
<evidence type="ECO:0000313" key="2">
    <source>
        <dbReference type="EMBL" id="SFV66981.1"/>
    </source>
</evidence>
<keyword evidence="1" id="KW-0175">Coiled coil</keyword>
<sequence length="184" mass="22205">MTKIHTLSIILEQAKKIDLAKEERLSFLNRALNNEKIDNIKLKEDLKSLENSKKKLKNAEKIVSKLQEQIISQEKEHLDELYERKTFHDRLQLHYRRTVEQLEKAEEELFIVKRNNEELKEENSLLYRENRELKMKFLGNQKRSIKKINMIDEHQDKFKDEFAQLTSKIFKANPKEFAHKRLSE</sequence>